<feature type="compositionally biased region" description="Basic and acidic residues" evidence="1">
    <location>
        <begin position="1"/>
        <end position="15"/>
    </location>
</feature>
<proteinExistence type="predicted"/>
<organism evidence="2 3">
    <name type="scientific">Araneus ventricosus</name>
    <name type="common">Orbweaver spider</name>
    <name type="synonym">Epeira ventricosa</name>
    <dbReference type="NCBI Taxonomy" id="182803"/>
    <lineage>
        <taxon>Eukaryota</taxon>
        <taxon>Metazoa</taxon>
        <taxon>Ecdysozoa</taxon>
        <taxon>Arthropoda</taxon>
        <taxon>Chelicerata</taxon>
        <taxon>Arachnida</taxon>
        <taxon>Araneae</taxon>
        <taxon>Araneomorphae</taxon>
        <taxon>Entelegynae</taxon>
        <taxon>Araneoidea</taxon>
        <taxon>Araneidae</taxon>
        <taxon>Araneus</taxon>
    </lineage>
</organism>
<evidence type="ECO:0000313" key="2">
    <source>
        <dbReference type="EMBL" id="GBN35784.1"/>
    </source>
</evidence>
<keyword evidence="3" id="KW-1185">Reference proteome</keyword>
<dbReference type="AlphaFoldDB" id="A0A4Y2NAT1"/>
<gene>
    <name evidence="2" type="ORF">AVEN_79536_1</name>
</gene>
<evidence type="ECO:0000313" key="3">
    <source>
        <dbReference type="Proteomes" id="UP000499080"/>
    </source>
</evidence>
<accession>A0A4Y2NAT1</accession>
<dbReference type="EMBL" id="BGPR01008746">
    <property type="protein sequence ID" value="GBN35784.1"/>
    <property type="molecule type" value="Genomic_DNA"/>
</dbReference>
<sequence>MGKNGDKPSQDRERGDEEDSDDEPVLDKSDIPNELKKFIDGLDPDDFLEDIEEDLRDNLKAFNKLSNTTIQSKLQYGKKLRNKIALTFVTDMVDIIIRLCAPSFRSSPLEEPEGVLLIKPKADTLKDFIVNRKIFTDILEKFDPSVRLRNIGKFYGGGVRMVAASHGDIMIVKGLFKEYGDKETMNGFDFIIPNRRSPQLIIYNVDKEVDQEQLKAGLLAKNISLADSSNKPHF</sequence>
<dbReference type="Proteomes" id="UP000499080">
    <property type="component" value="Unassembled WGS sequence"/>
</dbReference>
<name>A0A4Y2NAT1_ARAVE</name>
<evidence type="ECO:0000256" key="1">
    <source>
        <dbReference type="SAM" id="MobiDB-lite"/>
    </source>
</evidence>
<comment type="caution">
    <text evidence="2">The sequence shown here is derived from an EMBL/GenBank/DDBJ whole genome shotgun (WGS) entry which is preliminary data.</text>
</comment>
<protein>
    <submittedName>
        <fullName evidence="2">Uncharacterized protein</fullName>
    </submittedName>
</protein>
<feature type="region of interest" description="Disordered" evidence="1">
    <location>
        <begin position="1"/>
        <end position="32"/>
    </location>
</feature>
<reference evidence="2 3" key="1">
    <citation type="journal article" date="2019" name="Sci. Rep.">
        <title>Orb-weaving spider Araneus ventricosus genome elucidates the spidroin gene catalogue.</title>
        <authorList>
            <person name="Kono N."/>
            <person name="Nakamura H."/>
            <person name="Ohtoshi R."/>
            <person name="Moran D.A.P."/>
            <person name="Shinohara A."/>
            <person name="Yoshida Y."/>
            <person name="Fujiwara M."/>
            <person name="Mori M."/>
            <person name="Tomita M."/>
            <person name="Arakawa K."/>
        </authorList>
    </citation>
    <scope>NUCLEOTIDE SEQUENCE [LARGE SCALE GENOMIC DNA]</scope>
</reference>